<dbReference type="OMA" id="PGPKQLK"/>
<dbReference type="GeneID" id="24128387"/>
<evidence type="ECO:0000256" key="1">
    <source>
        <dbReference type="SAM" id="MobiDB-lite"/>
    </source>
</evidence>
<feature type="compositionally biased region" description="Pro residues" evidence="1">
    <location>
        <begin position="20"/>
        <end position="29"/>
    </location>
</feature>
<dbReference type="OrthoDB" id="79765at2759"/>
<accession>A0A067CG39</accession>
<dbReference type="EMBL" id="KK583206">
    <property type="protein sequence ID" value="KDO29483.1"/>
    <property type="molecule type" value="Genomic_DNA"/>
</dbReference>
<feature type="region of interest" description="Disordered" evidence="1">
    <location>
        <begin position="117"/>
        <end position="174"/>
    </location>
</feature>
<sequence>MAMVSALAHLNLSDNEEAEAPPPASPPAATPEAPSETILYPRIKIPGPKQLKRRKRRRPKRTWKTSHATWTGTPSVDPFFVLQYDSAIERATSLAELAKLQPVSHARLPARAMVAPCHRAQSNHSSSSMSSDEPAVAAPPRAPRPNPLPKPSMSPPQEAKAAEATTPVENNADDDASLPAKLLHVPTVLTPDMIQWLRNSGMFAMKPRSQVAWARDAQLAHLDHA</sequence>
<dbReference type="Proteomes" id="UP000030745">
    <property type="component" value="Unassembled WGS sequence"/>
</dbReference>
<organism evidence="2 3">
    <name type="scientific">Saprolegnia parasitica (strain CBS 223.65)</name>
    <dbReference type="NCBI Taxonomy" id="695850"/>
    <lineage>
        <taxon>Eukaryota</taxon>
        <taxon>Sar</taxon>
        <taxon>Stramenopiles</taxon>
        <taxon>Oomycota</taxon>
        <taxon>Saprolegniomycetes</taxon>
        <taxon>Saprolegniales</taxon>
        <taxon>Saprolegniaceae</taxon>
        <taxon>Saprolegnia</taxon>
    </lineage>
</organism>
<feature type="region of interest" description="Disordered" evidence="1">
    <location>
        <begin position="1"/>
        <end position="71"/>
    </location>
</feature>
<protein>
    <submittedName>
        <fullName evidence="2">Uncharacterized protein</fullName>
    </submittedName>
</protein>
<dbReference type="RefSeq" id="XP_012199979.1">
    <property type="nucleotide sequence ID" value="XM_012344589.1"/>
</dbReference>
<feature type="compositionally biased region" description="Pro residues" evidence="1">
    <location>
        <begin position="140"/>
        <end position="154"/>
    </location>
</feature>
<evidence type="ECO:0000313" key="2">
    <source>
        <dbReference type="EMBL" id="KDO29483.1"/>
    </source>
</evidence>
<name>A0A067CG39_SAPPC</name>
<dbReference type="VEuPathDB" id="FungiDB:SPRG_06022"/>
<evidence type="ECO:0000313" key="3">
    <source>
        <dbReference type="Proteomes" id="UP000030745"/>
    </source>
</evidence>
<keyword evidence="3" id="KW-1185">Reference proteome</keyword>
<gene>
    <name evidence="2" type="ORF">SPRG_06022</name>
</gene>
<feature type="compositionally biased region" description="Low complexity" evidence="1">
    <location>
        <begin position="122"/>
        <end position="139"/>
    </location>
</feature>
<proteinExistence type="predicted"/>
<reference evidence="2 3" key="1">
    <citation type="journal article" date="2013" name="PLoS Genet.">
        <title>Distinctive expansion of potential virulence genes in the genome of the oomycete fish pathogen Saprolegnia parasitica.</title>
        <authorList>
            <person name="Jiang R.H."/>
            <person name="de Bruijn I."/>
            <person name="Haas B.J."/>
            <person name="Belmonte R."/>
            <person name="Lobach L."/>
            <person name="Christie J."/>
            <person name="van den Ackerveken G."/>
            <person name="Bottin A."/>
            <person name="Bulone V."/>
            <person name="Diaz-Moreno S.M."/>
            <person name="Dumas B."/>
            <person name="Fan L."/>
            <person name="Gaulin E."/>
            <person name="Govers F."/>
            <person name="Grenville-Briggs L.J."/>
            <person name="Horner N.R."/>
            <person name="Levin J.Z."/>
            <person name="Mammella M."/>
            <person name="Meijer H.J."/>
            <person name="Morris P."/>
            <person name="Nusbaum C."/>
            <person name="Oome S."/>
            <person name="Phillips A.J."/>
            <person name="van Rooyen D."/>
            <person name="Rzeszutek E."/>
            <person name="Saraiva M."/>
            <person name="Secombes C.J."/>
            <person name="Seidl M.F."/>
            <person name="Snel B."/>
            <person name="Stassen J.H."/>
            <person name="Sykes S."/>
            <person name="Tripathy S."/>
            <person name="van den Berg H."/>
            <person name="Vega-Arreguin J.C."/>
            <person name="Wawra S."/>
            <person name="Young S.K."/>
            <person name="Zeng Q."/>
            <person name="Dieguez-Uribeondo J."/>
            <person name="Russ C."/>
            <person name="Tyler B.M."/>
            <person name="van West P."/>
        </authorList>
    </citation>
    <scope>NUCLEOTIDE SEQUENCE [LARGE SCALE GENOMIC DNA]</scope>
    <source>
        <strain evidence="2 3">CBS 223.65</strain>
    </source>
</reference>
<dbReference type="KEGG" id="spar:SPRG_06022"/>
<feature type="compositionally biased region" description="Basic residues" evidence="1">
    <location>
        <begin position="50"/>
        <end position="64"/>
    </location>
</feature>
<dbReference type="AlphaFoldDB" id="A0A067CG39"/>